<dbReference type="CDD" id="cd01949">
    <property type="entry name" value="GGDEF"/>
    <property type="match status" value="1"/>
</dbReference>
<dbReference type="SMART" id="SM01079">
    <property type="entry name" value="CHASE"/>
    <property type="match status" value="1"/>
</dbReference>
<dbReference type="Pfam" id="PF00563">
    <property type="entry name" value="EAL"/>
    <property type="match status" value="1"/>
</dbReference>
<dbReference type="PANTHER" id="PTHR44757">
    <property type="entry name" value="DIGUANYLATE CYCLASE DGCP"/>
    <property type="match status" value="1"/>
</dbReference>
<dbReference type="CDD" id="cd01948">
    <property type="entry name" value="EAL"/>
    <property type="match status" value="1"/>
</dbReference>
<keyword evidence="4 5" id="KW-0472">Membrane</keyword>
<feature type="domain" description="GGDEF" evidence="8">
    <location>
        <begin position="578"/>
        <end position="711"/>
    </location>
</feature>
<dbReference type="Pfam" id="PF13185">
    <property type="entry name" value="GAF_2"/>
    <property type="match status" value="1"/>
</dbReference>
<accession>A0ABX7M7Y4</accession>
<feature type="transmembrane region" description="Helical" evidence="5">
    <location>
        <begin position="12"/>
        <end position="29"/>
    </location>
</feature>
<dbReference type="InterPro" id="IPR000160">
    <property type="entry name" value="GGDEF_dom"/>
</dbReference>
<dbReference type="SUPFAM" id="SSF55073">
    <property type="entry name" value="Nucleotide cyclase"/>
    <property type="match status" value="1"/>
</dbReference>
<dbReference type="Pfam" id="PF03924">
    <property type="entry name" value="CHASE"/>
    <property type="match status" value="1"/>
</dbReference>
<gene>
    <name evidence="9" type="ORF">JY500_20240</name>
</gene>
<dbReference type="Gene3D" id="3.30.450.40">
    <property type="match status" value="1"/>
</dbReference>
<dbReference type="InterPro" id="IPR029016">
    <property type="entry name" value="GAF-like_dom_sf"/>
</dbReference>
<evidence type="ECO:0000256" key="4">
    <source>
        <dbReference type="ARBA" id="ARBA00023136"/>
    </source>
</evidence>
<comment type="subcellular location">
    <subcellularLocation>
        <location evidence="1">Membrane</location>
    </subcellularLocation>
</comment>
<protein>
    <submittedName>
        <fullName evidence="9">EAL domain-containing protein</fullName>
    </submittedName>
</protein>
<keyword evidence="3 5" id="KW-1133">Transmembrane helix</keyword>
<dbReference type="InterPro" id="IPR052155">
    <property type="entry name" value="Biofilm_reg_signaling"/>
</dbReference>
<evidence type="ECO:0000313" key="9">
    <source>
        <dbReference type="EMBL" id="QSI76759.1"/>
    </source>
</evidence>
<dbReference type="EMBL" id="CP071060">
    <property type="protein sequence ID" value="QSI76759.1"/>
    <property type="molecule type" value="Genomic_DNA"/>
</dbReference>
<name>A0ABX7M7Y4_9RHOO</name>
<evidence type="ECO:0000256" key="2">
    <source>
        <dbReference type="ARBA" id="ARBA00022692"/>
    </source>
</evidence>
<organism evidence="9 10">
    <name type="scientific">Niveibacterium microcysteis</name>
    <dbReference type="NCBI Taxonomy" id="2811415"/>
    <lineage>
        <taxon>Bacteria</taxon>
        <taxon>Pseudomonadati</taxon>
        <taxon>Pseudomonadota</taxon>
        <taxon>Betaproteobacteria</taxon>
        <taxon>Rhodocyclales</taxon>
        <taxon>Rhodocyclaceae</taxon>
        <taxon>Niveibacterium</taxon>
    </lineage>
</organism>
<evidence type="ECO:0000256" key="3">
    <source>
        <dbReference type="ARBA" id="ARBA00022989"/>
    </source>
</evidence>
<evidence type="ECO:0000256" key="5">
    <source>
        <dbReference type="SAM" id="Phobius"/>
    </source>
</evidence>
<evidence type="ECO:0000259" key="8">
    <source>
        <dbReference type="PROSITE" id="PS50887"/>
    </source>
</evidence>
<feature type="domain" description="CHASE" evidence="6">
    <location>
        <begin position="76"/>
        <end position="300"/>
    </location>
</feature>
<dbReference type="NCBIfam" id="TIGR00254">
    <property type="entry name" value="GGDEF"/>
    <property type="match status" value="1"/>
</dbReference>
<dbReference type="RefSeq" id="WP_206254379.1">
    <property type="nucleotide sequence ID" value="NZ_CP071060.1"/>
</dbReference>
<sequence length="978" mass="107611">MSDQHRSPRSLLFVPWIILVLGLALTYALQHNAREASRHELHDEFELRAAGIVDDIQRRMRTYEQVLEGASGLFAVSPQVEREQFITYVRALKPEGKYPGIQGVGFAQLIAPQDKARHVAAMRASGIADYDIRPAGERERYTAIVYLEPANWRNQRAIGYDMYAEPVRRTAMAAARDEERTRISGRVTLVQETKDQVQPGFLMYLPVYRPNAPHQTLDERRANHLGWVYAPFRMYDLMAGILGAEQGEVSKLLDLEIYDGDRVDAPALMYDSDHHAASVAAPLFRSTKTIPLFGQPWTIQVSSLPAFEARLASEAANILAIAGTCGSTLLALVVWLLATGRVRALTLAGNMTDELRASNLAQIRLNRALRLLSDCNTTLVHADDEYKLLAEVCRLCVDRGGYLMAWVGYAEHDDAKSVRPIAQSGYEDGYLDGVNISWADNERGRGPTGTAIRSGKTCVNQDVLTNPGLAPWREAAIQRGYRSSIALPLIGNTHLLGALTIYSRERDAFDKEEVSLLEELATDLAYGIVTLRTRADHAAAKEQVEFLANFDPLTQLPNRMLLRDRFEQAAQLAERDGTALAMLYLDLDHFQQINDSLGHEAGDKVLGVAVERLRHCVPAAATISRLGGDEFVILLPTLHDATDVGTLANAIHDMFAEPVTIDGNPLTVSFSIGVSLYPNDGQDFDTLLKRADTAVDSAKEAGRNTYRFFKRDMNPDLLAQMRITGALPGALKNREFLLHYQPQVDLHSGRIVGVEALVRWQHPVDGLIAPGRFIPLAERSGYIVQLGEWILREACRQANAWRARHEHAPIVAVNFSALQFSRGSVVDCVTGALAESGLPAGFLEVELTESLLLQDLEATMTTLHVLKGLGVKLSIDDFGTGYSSLAYLKQLAVDKLKIDQSFVRDMLSGADGESIVKAMIQLGHALDLEVIAEGVETSAQLGFLRAAGCDQAQGYLFGRPEPAAALDALLTRGVVPLP</sequence>
<dbReference type="SUPFAM" id="SSF55781">
    <property type="entry name" value="GAF domain-like"/>
    <property type="match status" value="1"/>
</dbReference>
<dbReference type="Pfam" id="PF00990">
    <property type="entry name" value="GGDEF"/>
    <property type="match status" value="1"/>
</dbReference>
<evidence type="ECO:0000256" key="1">
    <source>
        <dbReference type="ARBA" id="ARBA00004370"/>
    </source>
</evidence>
<keyword evidence="2 5" id="KW-0812">Transmembrane</keyword>
<reference evidence="9 10" key="1">
    <citation type="submission" date="2021-02" db="EMBL/GenBank/DDBJ databases">
        <title>Niveibacterium changnyeongensis HC41.</title>
        <authorList>
            <person name="Kang M."/>
        </authorList>
    </citation>
    <scope>NUCLEOTIDE SEQUENCE [LARGE SCALE GENOMIC DNA]</scope>
    <source>
        <strain evidence="9 10">HC41</strain>
    </source>
</reference>
<keyword evidence="10" id="KW-1185">Reference proteome</keyword>
<dbReference type="InterPro" id="IPR043128">
    <property type="entry name" value="Rev_trsase/Diguanyl_cyclase"/>
</dbReference>
<dbReference type="InterPro" id="IPR001633">
    <property type="entry name" value="EAL_dom"/>
</dbReference>
<dbReference type="InterPro" id="IPR042240">
    <property type="entry name" value="CHASE_sf"/>
</dbReference>
<dbReference type="Proteomes" id="UP000663570">
    <property type="component" value="Chromosome"/>
</dbReference>
<evidence type="ECO:0000259" key="7">
    <source>
        <dbReference type="PROSITE" id="PS50883"/>
    </source>
</evidence>
<feature type="domain" description="EAL" evidence="7">
    <location>
        <begin position="720"/>
        <end position="974"/>
    </location>
</feature>
<dbReference type="SUPFAM" id="SSF141868">
    <property type="entry name" value="EAL domain-like"/>
    <property type="match status" value="1"/>
</dbReference>
<feature type="transmembrane region" description="Helical" evidence="5">
    <location>
        <begin position="318"/>
        <end position="338"/>
    </location>
</feature>
<proteinExistence type="predicted"/>
<dbReference type="InterPro" id="IPR029787">
    <property type="entry name" value="Nucleotide_cyclase"/>
</dbReference>
<evidence type="ECO:0000313" key="10">
    <source>
        <dbReference type="Proteomes" id="UP000663570"/>
    </source>
</evidence>
<dbReference type="Gene3D" id="3.30.70.270">
    <property type="match status" value="1"/>
</dbReference>
<dbReference type="SMART" id="SM00052">
    <property type="entry name" value="EAL"/>
    <property type="match status" value="1"/>
</dbReference>
<dbReference type="InterPro" id="IPR035919">
    <property type="entry name" value="EAL_sf"/>
</dbReference>
<dbReference type="PANTHER" id="PTHR44757:SF2">
    <property type="entry name" value="BIOFILM ARCHITECTURE MAINTENANCE PROTEIN MBAA"/>
    <property type="match status" value="1"/>
</dbReference>
<dbReference type="PROSITE" id="PS50839">
    <property type="entry name" value="CHASE"/>
    <property type="match status" value="1"/>
</dbReference>
<evidence type="ECO:0000259" key="6">
    <source>
        <dbReference type="PROSITE" id="PS50839"/>
    </source>
</evidence>
<dbReference type="Gene3D" id="3.20.20.450">
    <property type="entry name" value="EAL domain"/>
    <property type="match status" value="1"/>
</dbReference>
<dbReference type="SMART" id="SM00267">
    <property type="entry name" value="GGDEF"/>
    <property type="match status" value="1"/>
</dbReference>
<dbReference type="PROSITE" id="PS50887">
    <property type="entry name" value="GGDEF"/>
    <property type="match status" value="1"/>
</dbReference>
<dbReference type="InterPro" id="IPR003018">
    <property type="entry name" value="GAF"/>
</dbReference>
<dbReference type="SMART" id="SM00065">
    <property type="entry name" value="GAF"/>
    <property type="match status" value="1"/>
</dbReference>
<dbReference type="PROSITE" id="PS50883">
    <property type="entry name" value="EAL"/>
    <property type="match status" value="1"/>
</dbReference>
<dbReference type="InterPro" id="IPR006189">
    <property type="entry name" value="CHASE_dom"/>
</dbReference>
<dbReference type="Gene3D" id="3.30.450.350">
    <property type="entry name" value="CHASE domain"/>
    <property type="match status" value="1"/>
</dbReference>